<reference evidence="1 2" key="1">
    <citation type="submission" date="2018-06" db="EMBL/GenBank/DDBJ databases">
        <authorList>
            <consortium name="Pathogen Informatics"/>
            <person name="Doyle S."/>
        </authorList>
    </citation>
    <scope>NUCLEOTIDE SEQUENCE [LARGE SCALE GENOMIC DNA]</scope>
    <source>
        <strain evidence="1 2">NCTC11470</strain>
    </source>
</reference>
<accession>A0A380PV36</accession>
<dbReference type="Proteomes" id="UP000254835">
    <property type="component" value="Unassembled WGS sequence"/>
</dbReference>
<proteinExistence type="predicted"/>
<gene>
    <name evidence="1" type="ORF">NCTC11470_02379</name>
</gene>
<organism evidence="1 2">
    <name type="scientific">Yersinia frederiksenii</name>
    <dbReference type="NCBI Taxonomy" id="29484"/>
    <lineage>
        <taxon>Bacteria</taxon>
        <taxon>Pseudomonadati</taxon>
        <taxon>Pseudomonadota</taxon>
        <taxon>Gammaproteobacteria</taxon>
        <taxon>Enterobacterales</taxon>
        <taxon>Yersiniaceae</taxon>
        <taxon>Yersinia</taxon>
    </lineage>
</organism>
<dbReference type="EMBL" id="UHJA01000001">
    <property type="protein sequence ID" value="SUP77313.1"/>
    <property type="molecule type" value="Genomic_DNA"/>
</dbReference>
<dbReference type="AlphaFoldDB" id="A0A380PV36"/>
<evidence type="ECO:0000313" key="1">
    <source>
        <dbReference type="EMBL" id="SUP77313.1"/>
    </source>
</evidence>
<evidence type="ECO:0000313" key="2">
    <source>
        <dbReference type="Proteomes" id="UP000254835"/>
    </source>
</evidence>
<name>A0A380PV36_YERFR</name>
<protein>
    <submittedName>
        <fullName evidence="1">Uncharacterized protein</fullName>
    </submittedName>
</protein>
<sequence length="184" mass="20404">MMLVTIDMLIQNKGVIVKFIVLVISLLSANITYAACNSPVTEQGLLHSIGATPENHKASKENGTVKHTYHFRKAGSAEDAFADDNAAWEPDFNIEVINPTCISKVNVVFYVDDAEAKISSSNITLAGKAYSYLTGAEVGIFHNQLKKLKEVQWFKPSADRVDMYFWRNEGKPAHYLVGFTFKGV</sequence>